<dbReference type="OrthoDB" id="6072984at2759"/>
<dbReference type="Proteomes" id="UP001165740">
    <property type="component" value="Chromosome 6"/>
</dbReference>
<evidence type="ECO:0000259" key="5">
    <source>
        <dbReference type="PROSITE" id="PS01180"/>
    </source>
</evidence>
<evidence type="ECO:0000256" key="2">
    <source>
        <dbReference type="PROSITE-ProRule" id="PRU00059"/>
    </source>
</evidence>
<feature type="chain" id="PRO_5040804057" evidence="4">
    <location>
        <begin position="23"/>
        <end position="1004"/>
    </location>
</feature>
<feature type="transmembrane region" description="Helical" evidence="3">
    <location>
        <begin position="845"/>
        <end position="868"/>
    </location>
</feature>
<name>A0A9W3APD6_BIOGL</name>
<dbReference type="Gene3D" id="2.60.40.10">
    <property type="entry name" value="Immunoglobulins"/>
    <property type="match status" value="1"/>
</dbReference>
<keyword evidence="3" id="KW-0472">Membrane</keyword>
<dbReference type="OMA" id="EICICAD"/>
<reference evidence="7" key="1">
    <citation type="submission" date="2025-08" db="UniProtKB">
        <authorList>
            <consortium name="RefSeq"/>
        </authorList>
    </citation>
    <scope>IDENTIFICATION</scope>
</reference>
<dbReference type="SMART" id="SM00042">
    <property type="entry name" value="CUB"/>
    <property type="match status" value="2"/>
</dbReference>
<keyword evidence="6" id="KW-1185">Reference proteome</keyword>
<dbReference type="PANTHER" id="PTHR39069">
    <property type="entry name" value="ECDYSONE-INDUCIBLE GENE E1, ISOFORM A"/>
    <property type="match status" value="1"/>
</dbReference>
<evidence type="ECO:0000313" key="6">
    <source>
        <dbReference type="Proteomes" id="UP001165740"/>
    </source>
</evidence>
<comment type="caution">
    <text evidence="2">Lacks conserved residue(s) required for the propagation of feature annotation.</text>
</comment>
<evidence type="ECO:0000313" key="7">
    <source>
        <dbReference type="RefSeq" id="XP_055889105.1"/>
    </source>
</evidence>
<dbReference type="InterPro" id="IPR000859">
    <property type="entry name" value="CUB_dom"/>
</dbReference>
<dbReference type="SMART" id="SM00289">
    <property type="entry name" value="WR1"/>
    <property type="match status" value="6"/>
</dbReference>
<dbReference type="PANTHER" id="PTHR39069:SF8">
    <property type="entry name" value="FI17111P1"/>
    <property type="match status" value="1"/>
</dbReference>
<dbReference type="InterPro" id="IPR013783">
    <property type="entry name" value="Ig-like_fold"/>
</dbReference>
<feature type="domain" description="CUB" evidence="5">
    <location>
        <begin position="71"/>
        <end position="184"/>
    </location>
</feature>
<dbReference type="Gene3D" id="2.60.120.290">
    <property type="entry name" value="Spermadhesin, CUB domain"/>
    <property type="match status" value="2"/>
</dbReference>
<dbReference type="Pfam" id="PF00431">
    <property type="entry name" value="CUB"/>
    <property type="match status" value="1"/>
</dbReference>
<protein>
    <submittedName>
        <fullName evidence="7">Uncharacterized protein LOC106075060 isoform X1</fullName>
    </submittedName>
</protein>
<dbReference type="PROSITE" id="PS01180">
    <property type="entry name" value="CUB"/>
    <property type="match status" value="2"/>
</dbReference>
<dbReference type="GeneID" id="106075060"/>
<gene>
    <name evidence="7" type="primary">LOC106075060</name>
</gene>
<keyword evidence="3" id="KW-0812">Transmembrane</keyword>
<evidence type="ECO:0000256" key="3">
    <source>
        <dbReference type="SAM" id="Phobius"/>
    </source>
</evidence>
<proteinExistence type="predicted"/>
<evidence type="ECO:0000256" key="4">
    <source>
        <dbReference type="SAM" id="SignalP"/>
    </source>
</evidence>
<dbReference type="RefSeq" id="XP_055889105.1">
    <property type="nucleotide sequence ID" value="XM_056033130.1"/>
</dbReference>
<keyword evidence="4" id="KW-0732">Signal</keyword>
<organism evidence="6 7">
    <name type="scientific">Biomphalaria glabrata</name>
    <name type="common">Bloodfluke planorb</name>
    <name type="synonym">Freshwater snail</name>
    <dbReference type="NCBI Taxonomy" id="6526"/>
    <lineage>
        <taxon>Eukaryota</taxon>
        <taxon>Metazoa</taxon>
        <taxon>Spiralia</taxon>
        <taxon>Lophotrochozoa</taxon>
        <taxon>Mollusca</taxon>
        <taxon>Gastropoda</taxon>
        <taxon>Heterobranchia</taxon>
        <taxon>Euthyneura</taxon>
        <taxon>Panpulmonata</taxon>
        <taxon>Hygrophila</taxon>
        <taxon>Lymnaeoidea</taxon>
        <taxon>Planorbidae</taxon>
        <taxon>Biomphalaria</taxon>
    </lineage>
</organism>
<feature type="domain" description="CUB" evidence="5">
    <location>
        <begin position="186"/>
        <end position="293"/>
    </location>
</feature>
<sequence length="1004" mass="111761">MMANFFLCFIFINVVLIRVSWSYTKCIKPETGKTKYGNSCTSNSQCLTEYCSNSKCSCPQDSFLDAEIGMCAKKEGNIKGQKGECGYIVSPRETGSSHSVEWNIEGQPGTYITLALLYMDVDTKSCVSKFLRIIDGSTVLFDQTCYRNIKTFEIYASHSSTLSIFYGGFASDEYKGFRGVYYIRDSFSILSETFGFFASPGYPISYKNNFNYTWRISASQERNISVSVVGKTENKFDFVHLYEGEGSSLTLKKTFTDTWTLESVSSITNTMMVQFTSDGSSVYSGFCGTYQVYGVYGSSCSSSEPCDNRYGCNANKCTCSSSQYYDYTAKSCTNRVPYHSSCTSQEMCIQGLICSGNTCSCSSTQYYDQSSKICKNRASYGYLCSSSVLCLSGLTCNDGLCGCTQSQYYNQIVGICYAKLSHGASCLGCEECTSGLVCQNSKCRCPTSQYYDQSSKRCMSGITVGNKCTSQVHCAEGLECMSNVCKCPASQYFESNQRTCIHRLPESCISEVFTVEGYQCLSRACTCSSTYFFHERSQTCKIRSFRGSTCSKTEECMPGFGCYGSRCDCSWNQYYESSTCKNKSSHGKSCVYNGQCLSPLICIKGQCICPINMFLNTASVCHYDSALIAKLSNNCIIKTHSILLKWTIERPSSAYMFSVEWENNSIETNTSELYIENLSPGSEYDFTISTKTSEDEYYNTKFQEFQLSIITKQSHGQPCDETYTCSEQANCTNGVCVCLDKYFPNALTETCEPRLSKGYLCNSNEECKETMTCIEGRCGCQSEQFYHNNEVGCFTVLKKGQLCDPSIENMCKLPDLICTSESPYTLNYTCQQNTNLPSKENFNTVIIVAVIVGVMTVLVAGIIVYIIYLRKRKKSQNNVCSKDFQEAQPISDKLTNKTDSKVPTINDYKSFPVRTGSDSSLYLNQRDLKLTSSAAVTAQTTSPAAKAASSKILSNHFNSTCEPEGVDEVEVNYEDVDIELYGNVTAIKDNFSDDVYQNAGNYRT</sequence>
<dbReference type="AlphaFoldDB" id="A0A9W3APD6"/>
<dbReference type="InterPro" id="IPR035914">
    <property type="entry name" value="Sperma_CUB_dom_sf"/>
</dbReference>
<keyword evidence="1" id="KW-1015">Disulfide bond</keyword>
<accession>A0A9W3APD6</accession>
<dbReference type="CDD" id="cd00041">
    <property type="entry name" value="CUB"/>
    <property type="match status" value="1"/>
</dbReference>
<dbReference type="SUPFAM" id="SSF49854">
    <property type="entry name" value="Spermadhesin, CUB domain"/>
    <property type="match status" value="2"/>
</dbReference>
<feature type="signal peptide" evidence="4">
    <location>
        <begin position="1"/>
        <end position="22"/>
    </location>
</feature>
<dbReference type="InterPro" id="IPR006150">
    <property type="entry name" value="Cys_repeat_1"/>
</dbReference>
<evidence type="ECO:0000256" key="1">
    <source>
        <dbReference type="ARBA" id="ARBA00023157"/>
    </source>
</evidence>
<keyword evidence="3" id="KW-1133">Transmembrane helix</keyword>